<comment type="function">
    <text evidence="6">Specifically catalyzes the decarboxylation of meso-diaminopimelate (meso-DAP) to L-lysine.</text>
</comment>
<dbReference type="SUPFAM" id="SSF50621">
    <property type="entry name" value="Alanine racemase C-terminal domain-like"/>
    <property type="match status" value="1"/>
</dbReference>
<feature type="binding site" evidence="6">
    <location>
        <position position="261"/>
    </location>
    <ligand>
        <name>pyridoxal 5'-phosphate</name>
        <dbReference type="ChEBI" id="CHEBI:597326"/>
    </ligand>
</feature>
<dbReference type="NCBIfam" id="TIGR01048">
    <property type="entry name" value="lysA"/>
    <property type="match status" value="1"/>
</dbReference>
<feature type="modified residue" description="N6-(pyridoxal phosphate)lysine" evidence="6">
    <location>
        <position position="82"/>
    </location>
</feature>
<dbReference type="InterPro" id="IPR000183">
    <property type="entry name" value="Orn/DAP/Arg_de-COase"/>
</dbReference>
<evidence type="ECO:0000256" key="7">
    <source>
        <dbReference type="NCBIfam" id="TIGR01048"/>
    </source>
</evidence>
<feature type="binding site" evidence="6">
    <location>
        <position position="343"/>
    </location>
    <ligand>
        <name>substrate</name>
    </ligand>
</feature>
<evidence type="ECO:0000313" key="11">
    <source>
        <dbReference type="Proteomes" id="UP001501183"/>
    </source>
</evidence>
<dbReference type="PRINTS" id="PR01181">
    <property type="entry name" value="DAPDCRBXLASE"/>
</dbReference>
<dbReference type="InterPro" id="IPR022653">
    <property type="entry name" value="De-COase2_pyr-phos_BS"/>
</dbReference>
<feature type="domain" description="Orn/DAP/Arg decarboxylase 2 N-terminal" evidence="9">
    <location>
        <begin position="59"/>
        <end position="310"/>
    </location>
</feature>
<dbReference type="InterPro" id="IPR022644">
    <property type="entry name" value="De-COase2_N"/>
</dbReference>
<dbReference type="PANTHER" id="PTHR43727">
    <property type="entry name" value="DIAMINOPIMELATE DECARBOXYLASE"/>
    <property type="match status" value="1"/>
</dbReference>
<keyword evidence="11" id="KW-1185">Reference proteome</keyword>
<comment type="subunit">
    <text evidence="6">Homodimer.</text>
</comment>
<evidence type="ECO:0000256" key="4">
    <source>
        <dbReference type="ARBA" id="ARBA00023154"/>
    </source>
</evidence>
<dbReference type="RefSeq" id="WP_345342557.1">
    <property type="nucleotide sequence ID" value="NZ_BAABFB010000022.1"/>
</dbReference>
<evidence type="ECO:0000313" key="10">
    <source>
        <dbReference type="EMBL" id="GAA4474056.1"/>
    </source>
</evidence>
<keyword evidence="2 6" id="KW-0210">Decarboxylase</keyword>
<dbReference type="EMBL" id="BAABFB010000022">
    <property type="protein sequence ID" value="GAA4474056.1"/>
    <property type="molecule type" value="Genomic_DNA"/>
</dbReference>
<evidence type="ECO:0000259" key="9">
    <source>
        <dbReference type="Pfam" id="PF02784"/>
    </source>
</evidence>
<reference evidence="11" key="1">
    <citation type="journal article" date="2019" name="Int. J. Syst. Evol. Microbiol.">
        <title>The Global Catalogue of Microorganisms (GCM) 10K type strain sequencing project: providing services to taxonomists for standard genome sequencing and annotation.</title>
        <authorList>
            <consortium name="The Broad Institute Genomics Platform"/>
            <consortium name="The Broad Institute Genome Sequencing Center for Infectious Disease"/>
            <person name="Wu L."/>
            <person name="Ma J."/>
        </authorList>
    </citation>
    <scope>NUCLEOTIDE SEQUENCE [LARGE SCALE GENOMIC DNA]</scope>
    <source>
        <strain evidence="11">JCM 32206</strain>
    </source>
</reference>
<proteinExistence type="inferred from homology"/>
<comment type="similarity">
    <text evidence="6">Belongs to the Orn/Lys/Arg decarboxylase class-II family. LysA subfamily.</text>
</comment>
<comment type="caution">
    <text evidence="10">The sequence shown here is derived from an EMBL/GenBank/DDBJ whole genome shotgun (WGS) entry which is preliminary data.</text>
</comment>
<keyword evidence="6" id="KW-0028">Amino-acid biosynthesis</keyword>
<dbReference type="Pfam" id="PF02784">
    <property type="entry name" value="Orn_Arg_deC_N"/>
    <property type="match status" value="1"/>
</dbReference>
<dbReference type="PANTHER" id="PTHR43727:SF2">
    <property type="entry name" value="GROUP IV DECARBOXYLASE"/>
    <property type="match status" value="1"/>
</dbReference>
<feature type="binding site" evidence="6">
    <location>
        <position position="306"/>
    </location>
    <ligand>
        <name>substrate</name>
    </ligand>
</feature>
<feature type="binding site" evidence="6">
    <location>
        <position position="404"/>
    </location>
    <ligand>
        <name>pyridoxal 5'-phosphate</name>
        <dbReference type="ChEBI" id="CHEBI:597326"/>
    </ligand>
</feature>
<gene>
    <name evidence="10" type="primary">lysA_1</name>
    <name evidence="6" type="synonym">lysA</name>
    <name evidence="10" type="ORF">GCM10023094_08930</name>
</gene>
<comment type="pathway">
    <text evidence="6 8">Amino-acid biosynthesis; L-lysine biosynthesis via DAP pathway; L-lysine from DL-2,6-diaminopimelate: step 1/1.</text>
</comment>
<comment type="cofactor">
    <cofactor evidence="1 6 8">
        <name>pyridoxal 5'-phosphate</name>
        <dbReference type="ChEBI" id="CHEBI:597326"/>
    </cofactor>
</comment>
<dbReference type="Gene3D" id="2.40.37.10">
    <property type="entry name" value="Lyase, Ornithine Decarboxylase, Chain A, domain 1"/>
    <property type="match status" value="1"/>
</dbReference>
<evidence type="ECO:0000256" key="1">
    <source>
        <dbReference type="ARBA" id="ARBA00001933"/>
    </source>
</evidence>
<comment type="catalytic activity">
    <reaction evidence="6 8">
        <text>meso-2,6-diaminopimelate + H(+) = L-lysine + CO2</text>
        <dbReference type="Rhea" id="RHEA:15101"/>
        <dbReference type="ChEBI" id="CHEBI:15378"/>
        <dbReference type="ChEBI" id="CHEBI:16526"/>
        <dbReference type="ChEBI" id="CHEBI:32551"/>
        <dbReference type="ChEBI" id="CHEBI:57791"/>
        <dbReference type="EC" id="4.1.1.20"/>
    </reaction>
</comment>
<dbReference type="InterPro" id="IPR002986">
    <property type="entry name" value="DAP_deCOOHase_LysA"/>
</dbReference>
<evidence type="ECO:0000256" key="2">
    <source>
        <dbReference type="ARBA" id="ARBA00022793"/>
    </source>
</evidence>
<sequence>MTLLDILPSLRAAMTPRLDPALWPATTHVDERGRITVGGVALADVADHFGTPAYVLDESDVRHRCRTYRDTFPEAEIAYAAKALLTRAVARWVTEEGLSLDVCSAGELETALSAGADPRRIILHGNAKTSADLSAARAAGVGRIVVDSHTEITLLAASGRGRQNVLVRVTPDVGVRTHRALTTGVHDQKFGFPISGGHAEDALRRVLGQPRLNLIGLHCHLGSQITDPAPFATAIDRLVGTMAQVRHDHGTILTQLNIGGGHGISYTTGDPALDPSTLAATVEDALDDACARHRFPRPRVTLEPGRAIVGRAGVTVYRVLSVKRIEGARTFVCVDGGMSDNPRVARYGARYGVAVANRHSTAPATVVTVAGRHCEAGDELAVDVSLPADLRPGDVLAVPVTGAYHHSMASSYNAVPRPPVVAVAHGVPRELVRRETVTDLLRRDVGA</sequence>
<keyword evidence="3 6" id="KW-0663">Pyridoxal phosphate</keyword>
<evidence type="ECO:0000256" key="8">
    <source>
        <dbReference type="RuleBase" id="RU003738"/>
    </source>
</evidence>
<evidence type="ECO:0000256" key="3">
    <source>
        <dbReference type="ARBA" id="ARBA00022898"/>
    </source>
</evidence>
<dbReference type="InterPro" id="IPR009006">
    <property type="entry name" value="Ala_racemase/Decarboxylase_C"/>
</dbReference>
<dbReference type="PRINTS" id="PR01179">
    <property type="entry name" value="ODADCRBXLASE"/>
</dbReference>
<feature type="binding site" evidence="6">
    <location>
        <begin position="303"/>
        <end position="306"/>
    </location>
    <ligand>
        <name>pyridoxal 5'-phosphate</name>
        <dbReference type="ChEBI" id="CHEBI:597326"/>
    </ligand>
</feature>
<dbReference type="Gene3D" id="3.20.20.10">
    <property type="entry name" value="Alanine racemase"/>
    <property type="match status" value="1"/>
</dbReference>
<dbReference type="SUPFAM" id="SSF51419">
    <property type="entry name" value="PLP-binding barrel"/>
    <property type="match status" value="1"/>
</dbReference>
<feature type="binding site" evidence="6">
    <location>
        <position position="404"/>
    </location>
    <ligand>
        <name>substrate</name>
    </ligand>
</feature>
<dbReference type="EC" id="4.1.1.20" evidence="6 7"/>
<accession>A0ABP8NY91</accession>
<keyword evidence="4 6" id="KW-0457">Lysine biosynthesis</keyword>
<evidence type="ECO:0000256" key="6">
    <source>
        <dbReference type="HAMAP-Rule" id="MF_02120"/>
    </source>
</evidence>
<organism evidence="10 11">
    <name type="scientific">Rhodococcus olei</name>
    <dbReference type="NCBI Taxonomy" id="2161675"/>
    <lineage>
        <taxon>Bacteria</taxon>
        <taxon>Bacillati</taxon>
        <taxon>Actinomycetota</taxon>
        <taxon>Actinomycetes</taxon>
        <taxon>Mycobacteriales</taxon>
        <taxon>Nocardiaceae</taxon>
        <taxon>Rhodococcus</taxon>
    </lineage>
</organism>
<protein>
    <recommendedName>
        <fullName evidence="6 7">Diaminopimelate decarboxylase</fullName>
        <shortName evidence="6">DAP decarboxylase</shortName>
        <shortName evidence="6">DAPDC</shortName>
        <ecNumber evidence="6 7">4.1.1.20</ecNumber>
    </recommendedName>
</protein>
<dbReference type="HAMAP" id="MF_02120">
    <property type="entry name" value="LysA"/>
    <property type="match status" value="1"/>
</dbReference>
<name>A0ABP8NY91_9NOCA</name>
<dbReference type="PROSITE" id="PS00878">
    <property type="entry name" value="ODR_DC_2_1"/>
    <property type="match status" value="1"/>
</dbReference>
<dbReference type="Proteomes" id="UP001501183">
    <property type="component" value="Unassembled WGS sequence"/>
</dbReference>
<feature type="binding site" evidence="6">
    <location>
        <position position="375"/>
    </location>
    <ligand>
        <name>substrate</name>
    </ligand>
</feature>
<evidence type="ECO:0000256" key="5">
    <source>
        <dbReference type="ARBA" id="ARBA00023239"/>
    </source>
</evidence>
<keyword evidence="5 6" id="KW-0456">Lyase</keyword>
<feature type="binding site" evidence="6">
    <location>
        <position position="347"/>
    </location>
    <ligand>
        <name>substrate</name>
    </ligand>
</feature>
<dbReference type="CDD" id="cd06828">
    <property type="entry name" value="PLPDE_III_DapDC"/>
    <property type="match status" value="1"/>
</dbReference>
<dbReference type="InterPro" id="IPR029066">
    <property type="entry name" value="PLP-binding_barrel"/>
</dbReference>